<accession>A0A2M4ASU0</accession>
<proteinExistence type="predicted"/>
<protein>
    <submittedName>
        <fullName evidence="1">Uncharacterized protein</fullName>
    </submittedName>
</protein>
<evidence type="ECO:0000313" key="1">
    <source>
        <dbReference type="EMBL" id="MBW43837.1"/>
    </source>
</evidence>
<dbReference type="EMBL" id="GGFK01010516">
    <property type="protein sequence ID" value="MBW43837.1"/>
    <property type="molecule type" value="Transcribed_RNA"/>
</dbReference>
<reference evidence="1" key="1">
    <citation type="submission" date="2018-01" db="EMBL/GenBank/DDBJ databases">
        <title>An insight into the sialome of Amazonian anophelines.</title>
        <authorList>
            <person name="Ribeiro J.M."/>
            <person name="Scarpassa V."/>
            <person name="Calvo E."/>
        </authorList>
    </citation>
    <scope>NUCLEOTIDE SEQUENCE</scope>
    <source>
        <tissue evidence="1">Salivary glands</tissue>
    </source>
</reference>
<dbReference type="AlphaFoldDB" id="A0A2M4ASU0"/>
<sequence>MNGYQKDNHPEESGENFVDPYDPVAIFLSSVNYNTENLTDELKKSSVTYDQLSGLVEEDLRLMGMKSDLAIKEILSALSEFPKQRRMYDRVVREEFQPLEYTKTVDANTVEHLENIKILIRLMKLKLECTIPQNVLLDNHVYASKVSLKLCDKIHDRLGMIQAVLDPDQTSVQSKQQSWIRQATLPVIFLSGVLLLSICWKRSLQLN</sequence>
<organism evidence="1">
    <name type="scientific">Anopheles triannulatus</name>
    <dbReference type="NCBI Taxonomy" id="58253"/>
    <lineage>
        <taxon>Eukaryota</taxon>
        <taxon>Metazoa</taxon>
        <taxon>Ecdysozoa</taxon>
        <taxon>Arthropoda</taxon>
        <taxon>Hexapoda</taxon>
        <taxon>Insecta</taxon>
        <taxon>Pterygota</taxon>
        <taxon>Neoptera</taxon>
        <taxon>Endopterygota</taxon>
        <taxon>Diptera</taxon>
        <taxon>Nematocera</taxon>
        <taxon>Culicoidea</taxon>
        <taxon>Culicidae</taxon>
        <taxon>Anophelinae</taxon>
        <taxon>Anopheles</taxon>
    </lineage>
</organism>
<name>A0A2M4ASU0_9DIPT</name>